<proteinExistence type="predicted"/>
<evidence type="ECO:0000313" key="2">
    <source>
        <dbReference type="Proteomes" id="UP000192468"/>
    </source>
</evidence>
<accession>A0A1W1X021</accession>
<dbReference type="STRING" id="1121291.SAMN02745134_00264"/>
<name>A0A1W1X021_9CLOT</name>
<protein>
    <submittedName>
        <fullName evidence="1">Uncharacterized protein</fullName>
    </submittedName>
</protein>
<dbReference type="AlphaFoldDB" id="A0A1W1X021"/>
<sequence length="82" mass="9568">MNLGKYQGKKLKIKLSDNREFEALGIDYMYGDDFEEEYNSLSLRITDVIVNGQDNKHNLQPYLGGKMLYAIYENQDIQITEI</sequence>
<keyword evidence="2" id="KW-1185">Reference proteome</keyword>
<dbReference type="Proteomes" id="UP000192468">
    <property type="component" value="Unassembled WGS sequence"/>
</dbReference>
<evidence type="ECO:0000313" key="1">
    <source>
        <dbReference type="EMBL" id="SMC17227.1"/>
    </source>
</evidence>
<dbReference type="OrthoDB" id="1927710at2"/>
<organism evidence="1 2">
    <name type="scientific">Clostridium acidisoli DSM 12555</name>
    <dbReference type="NCBI Taxonomy" id="1121291"/>
    <lineage>
        <taxon>Bacteria</taxon>
        <taxon>Bacillati</taxon>
        <taxon>Bacillota</taxon>
        <taxon>Clostridia</taxon>
        <taxon>Eubacteriales</taxon>
        <taxon>Clostridiaceae</taxon>
        <taxon>Clostridium</taxon>
    </lineage>
</organism>
<dbReference type="RefSeq" id="WP_084113468.1">
    <property type="nucleotide sequence ID" value="NZ_FWXH01000002.1"/>
</dbReference>
<dbReference type="EMBL" id="FWXH01000002">
    <property type="protein sequence ID" value="SMC17227.1"/>
    <property type="molecule type" value="Genomic_DNA"/>
</dbReference>
<gene>
    <name evidence="1" type="ORF">SAMN02745134_00264</name>
</gene>
<reference evidence="1 2" key="1">
    <citation type="submission" date="2017-04" db="EMBL/GenBank/DDBJ databases">
        <authorList>
            <person name="Afonso C.L."/>
            <person name="Miller P.J."/>
            <person name="Scott M.A."/>
            <person name="Spackman E."/>
            <person name="Goraichik I."/>
            <person name="Dimitrov K.M."/>
            <person name="Suarez D.L."/>
            <person name="Swayne D.E."/>
        </authorList>
    </citation>
    <scope>NUCLEOTIDE SEQUENCE [LARGE SCALE GENOMIC DNA]</scope>
    <source>
        <strain evidence="1 2">DSM 12555</strain>
    </source>
</reference>